<keyword evidence="4 9" id="KW-0808">Transferase</keyword>
<dbReference type="Proteomes" id="UP000215896">
    <property type="component" value="Unassembled WGS sequence"/>
</dbReference>
<dbReference type="OrthoDB" id="3173073at2"/>
<keyword evidence="7 9" id="KW-0067">ATP-binding</keyword>
<evidence type="ECO:0000256" key="3">
    <source>
        <dbReference type="ARBA" id="ARBA00017473"/>
    </source>
</evidence>
<evidence type="ECO:0000256" key="2">
    <source>
        <dbReference type="ARBA" id="ARBA00012052"/>
    </source>
</evidence>
<dbReference type="SUPFAM" id="SSF54211">
    <property type="entry name" value="Ribosomal protein S5 domain 2-like"/>
    <property type="match status" value="1"/>
</dbReference>
<sequence length="309" mass="31781">MATPVAPGPATIRVRVPAKINLALGVGGVDADGYHRLTTVFQAVSLHDELTAQWDEPGLFSIAMSGEGTDLVAADDSNLAMRAARLVAERFGPESALGVRMTVKKSIPVAGGMAGGSADAAAALLACSVLWDLDADLEELRELGGELGADVPFSMLGGTAIGTGRGDELVPVLTRGAHHWVLAVADVGLSTPTVFRRFDELQPGGCDLAMPTELLNALASGDSVALGRHLHNDLAEAAIDLRPQLQQTLDAGLEFGALGAIVSGSGPTCAFLCRNEESAVALSVRLGAEGVARAVRRVRGPVPGARLIS</sequence>
<dbReference type="Pfam" id="PF08544">
    <property type="entry name" value="GHMP_kinases_C"/>
    <property type="match status" value="1"/>
</dbReference>
<dbReference type="NCBIfam" id="NF002870">
    <property type="entry name" value="PRK03188.1"/>
    <property type="match status" value="1"/>
</dbReference>
<evidence type="ECO:0000256" key="9">
    <source>
        <dbReference type="HAMAP-Rule" id="MF_00061"/>
    </source>
</evidence>
<reference evidence="12 13" key="1">
    <citation type="submission" date="2017-07" db="EMBL/GenBank/DDBJ databases">
        <title>Draft whole genome sequences of clinical Proprionibacteriaceae strains.</title>
        <authorList>
            <person name="Bernier A.-M."/>
            <person name="Bernard K."/>
            <person name="Domingo M.-C."/>
        </authorList>
    </citation>
    <scope>NUCLEOTIDE SEQUENCE [LARGE SCALE GENOMIC DNA]</scope>
    <source>
        <strain evidence="12 13">NML 030167</strain>
    </source>
</reference>
<comment type="caution">
    <text evidence="12">The sequence shown here is derived from an EMBL/GenBank/DDBJ whole genome shotgun (WGS) entry which is preliminary data.</text>
</comment>
<dbReference type="InterPro" id="IPR013750">
    <property type="entry name" value="GHMP_kinase_C_dom"/>
</dbReference>
<dbReference type="InterPro" id="IPR004424">
    <property type="entry name" value="IspE"/>
</dbReference>
<evidence type="ECO:0000256" key="4">
    <source>
        <dbReference type="ARBA" id="ARBA00022679"/>
    </source>
</evidence>
<evidence type="ECO:0000256" key="7">
    <source>
        <dbReference type="ARBA" id="ARBA00022840"/>
    </source>
</evidence>
<keyword evidence="6 9" id="KW-0418">Kinase</keyword>
<evidence type="ECO:0000256" key="1">
    <source>
        <dbReference type="ARBA" id="ARBA00009684"/>
    </source>
</evidence>
<feature type="domain" description="GHMP kinase C-terminal" evidence="11">
    <location>
        <begin position="217"/>
        <end position="289"/>
    </location>
</feature>
<evidence type="ECO:0000256" key="5">
    <source>
        <dbReference type="ARBA" id="ARBA00022741"/>
    </source>
</evidence>
<feature type="active site" evidence="9">
    <location>
        <position position="150"/>
    </location>
</feature>
<name>A0A255GKL5_9ACTN</name>
<dbReference type="AlphaFoldDB" id="A0A255GKL5"/>
<dbReference type="InterPro" id="IPR014721">
    <property type="entry name" value="Ribsml_uS5_D2-typ_fold_subgr"/>
</dbReference>
<dbReference type="PANTHER" id="PTHR43527">
    <property type="entry name" value="4-DIPHOSPHOCYTIDYL-2-C-METHYL-D-ERYTHRITOL KINASE, CHLOROPLASTIC"/>
    <property type="match status" value="1"/>
</dbReference>
<keyword evidence="5 9" id="KW-0547">Nucleotide-binding</keyword>
<dbReference type="InterPro" id="IPR020568">
    <property type="entry name" value="Ribosomal_Su5_D2-typ_SF"/>
</dbReference>
<dbReference type="InterPro" id="IPR006204">
    <property type="entry name" value="GHMP_kinase_N_dom"/>
</dbReference>
<dbReference type="Gene3D" id="3.30.70.890">
    <property type="entry name" value="GHMP kinase, C-terminal domain"/>
    <property type="match status" value="1"/>
</dbReference>
<organism evidence="12 13">
    <name type="scientific">Enemella evansiae</name>
    <dbReference type="NCBI Taxonomy" id="2016499"/>
    <lineage>
        <taxon>Bacteria</taxon>
        <taxon>Bacillati</taxon>
        <taxon>Actinomycetota</taxon>
        <taxon>Actinomycetes</taxon>
        <taxon>Propionibacteriales</taxon>
        <taxon>Propionibacteriaceae</taxon>
        <taxon>Enemella</taxon>
    </lineage>
</organism>
<dbReference type="NCBIfam" id="TIGR00154">
    <property type="entry name" value="ispE"/>
    <property type="match status" value="1"/>
</dbReference>
<dbReference type="UniPathway" id="UPA00056">
    <property type="reaction ID" value="UER00094"/>
</dbReference>
<dbReference type="EMBL" id="NMVO01000013">
    <property type="protein sequence ID" value="OYO13524.1"/>
    <property type="molecule type" value="Genomic_DNA"/>
</dbReference>
<evidence type="ECO:0000259" key="11">
    <source>
        <dbReference type="Pfam" id="PF08544"/>
    </source>
</evidence>
<evidence type="ECO:0000313" key="13">
    <source>
        <dbReference type="Proteomes" id="UP000215896"/>
    </source>
</evidence>
<dbReference type="Gene3D" id="3.30.230.10">
    <property type="match status" value="1"/>
</dbReference>
<keyword evidence="13" id="KW-1185">Reference proteome</keyword>
<dbReference type="RefSeq" id="WP_094402085.1">
    <property type="nucleotide sequence ID" value="NZ_NMVL01000019.1"/>
</dbReference>
<dbReference type="HAMAP" id="MF_00061">
    <property type="entry name" value="IspE"/>
    <property type="match status" value="1"/>
</dbReference>
<dbReference type="GO" id="GO:0005524">
    <property type="term" value="F:ATP binding"/>
    <property type="evidence" value="ECO:0007669"/>
    <property type="project" value="UniProtKB-UniRule"/>
</dbReference>
<evidence type="ECO:0000256" key="6">
    <source>
        <dbReference type="ARBA" id="ARBA00022777"/>
    </source>
</evidence>
<evidence type="ECO:0000259" key="10">
    <source>
        <dbReference type="Pfam" id="PF00288"/>
    </source>
</evidence>
<gene>
    <name evidence="9" type="primary">ispE</name>
    <name evidence="12" type="ORF">CGZ94_11180</name>
</gene>
<dbReference type="GO" id="GO:0019288">
    <property type="term" value="P:isopentenyl diphosphate biosynthetic process, methylerythritol 4-phosphate pathway"/>
    <property type="evidence" value="ECO:0007669"/>
    <property type="project" value="UniProtKB-UniRule"/>
</dbReference>
<feature type="binding site" evidence="9">
    <location>
        <begin position="108"/>
        <end position="118"/>
    </location>
    <ligand>
        <name>ATP</name>
        <dbReference type="ChEBI" id="CHEBI:30616"/>
    </ligand>
</feature>
<dbReference type="GO" id="GO:0050515">
    <property type="term" value="F:4-(cytidine 5'-diphospho)-2-C-methyl-D-erythritol kinase activity"/>
    <property type="evidence" value="ECO:0007669"/>
    <property type="project" value="UniProtKB-UniRule"/>
</dbReference>
<keyword evidence="9" id="KW-0414">Isoprene biosynthesis</keyword>
<comment type="similarity">
    <text evidence="1 9">Belongs to the GHMP kinase family. IspE subfamily.</text>
</comment>
<evidence type="ECO:0000313" key="12">
    <source>
        <dbReference type="EMBL" id="OYO13524.1"/>
    </source>
</evidence>
<dbReference type="InterPro" id="IPR036554">
    <property type="entry name" value="GHMP_kinase_C_sf"/>
</dbReference>
<dbReference type="SUPFAM" id="SSF55060">
    <property type="entry name" value="GHMP Kinase, C-terminal domain"/>
    <property type="match status" value="1"/>
</dbReference>
<accession>A0A255GKL5</accession>
<comment type="catalytic activity">
    <reaction evidence="9">
        <text>4-CDP-2-C-methyl-D-erythritol + ATP = 4-CDP-2-C-methyl-D-erythritol 2-phosphate + ADP + H(+)</text>
        <dbReference type="Rhea" id="RHEA:18437"/>
        <dbReference type="ChEBI" id="CHEBI:15378"/>
        <dbReference type="ChEBI" id="CHEBI:30616"/>
        <dbReference type="ChEBI" id="CHEBI:57823"/>
        <dbReference type="ChEBI" id="CHEBI:57919"/>
        <dbReference type="ChEBI" id="CHEBI:456216"/>
        <dbReference type="EC" id="2.7.1.148"/>
    </reaction>
</comment>
<protein>
    <recommendedName>
        <fullName evidence="3 9">4-diphosphocytidyl-2-C-methyl-D-erythritol kinase</fullName>
        <shortName evidence="9">CMK</shortName>
        <ecNumber evidence="2 9">2.7.1.148</ecNumber>
    </recommendedName>
    <alternativeName>
        <fullName evidence="8 9">4-(cytidine-5'-diphospho)-2-C-methyl-D-erythritol kinase</fullName>
    </alternativeName>
</protein>
<comment type="function">
    <text evidence="9">Catalyzes the phosphorylation of the position 2 hydroxy group of 4-diphosphocytidyl-2C-methyl-D-erythritol.</text>
</comment>
<evidence type="ECO:0000256" key="8">
    <source>
        <dbReference type="ARBA" id="ARBA00032554"/>
    </source>
</evidence>
<dbReference type="Pfam" id="PF00288">
    <property type="entry name" value="GHMP_kinases_N"/>
    <property type="match status" value="1"/>
</dbReference>
<proteinExistence type="inferred from homology"/>
<feature type="domain" description="GHMP kinase N-terminal" evidence="10">
    <location>
        <begin position="78"/>
        <end position="158"/>
    </location>
</feature>
<dbReference type="GO" id="GO:0016114">
    <property type="term" value="P:terpenoid biosynthetic process"/>
    <property type="evidence" value="ECO:0007669"/>
    <property type="project" value="UniProtKB-UniRule"/>
</dbReference>
<dbReference type="PANTHER" id="PTHR43527:SF2">
    <property type="entry name" value="4-DIPHOSPHOCYTIDYL-2-C-METHYL-D-ERYTHRITOL KINASE, CHLOROPLASTIC"/>
    <property type="match status" value="1"/>
</dbReference>
<comment type="pathway">
    <text evidence="9">Isoprenoid biosynthesis; isopentenyl diphosphate biosynthesis via DXP pathway; isopentenyl diphosphate from 1-deoxy-D-xylulose 5-phosphate: step 3/6.</text>
</comment>
<feature type="active site" evidence="9">
    <location>
        <position position="19"/>
    </location>
</feature>
<dbReference type="EC" id="2.7.1.148" evidence="2 9"/>
<dbReference type="PIRSF" id="PIRSF010376">
    <property type="entry name" value="IspE"/>
    <property type="match status" value="1"/>
</dbReference>